<dbReference type="Gene3D" id="3.30.420.10">
    <property type="entry name" value="Ribonuclease H-like superfamily/Ribonuclease H"/>
    <property type="match status" value="1"/>
</dbReference>
<protein>
    <submittedName>
        <fullName evidence="2">SJCHGC05324 protein</fullName>
    </submittedName>
</protein>
<feature type="non-terminal residue" evidence="2">
    <location>
        <position position="1"/>
    </location>
</feature>
<dbReference type="GO" id="GO:0003676">
    <property type="term" value="F:nucleic acid binding"/>
    <property type="evidence" value="ECO:0007669"/>
    <property type="project" value="InterPro"/>
</dbReference>
<dbReference type="GO" id="GO:0015074">
    <property type="term" value="P:DNA integration"/>
    <property type="evidence" value="ECO:0007669"/>
    <property type="project" value="InterPro"/>
</dbReference>
<dbReference type="AlphaFoldDB" id="Q5C1R3"/>
<dbReference type="InterPro" id="IPR001584">
    <property type="entry name" value="Integrase_cat-core"/>
</dbReference>
<dbReference type="PANTHER" id="PTHR38681:SF1">
    <property type="entry name" value="RETROVIRUS-RELATED POL POLYPROTEIN FROM TRANSPOSON 412-LIKE PROTEIN"/>
    <property type="match status" value="1"/>
</dbReference>
<reference evidence="2" key="1">
    <citation type="journal article" date="2006" name="PLoS Pathog.">
        <title>New perspectives on host-parasite interplay by comparative transcriptomic and proteomic analyses of Schistosoma japonicum.</title>
        <authorList>
            <person name="Liu F."/>
            <person name="Lu J."/>
            <person name="Hu W."/>
            <person name="Wang S.Y."/>
            <person name="Cui S.J."/>
            <person name="Chi M."/>
            <person name="Yan Q."/>
            <person name="Wang X.R."/>
            <person name="Song H.D."/>
            <person name="Xu X.N."/>
            <person name="Wang J.J."/>
            <person name="Zhang X.L."/>
            <person name="Zhang X."/>
            <person name="Wang Z.Q."/>
            <person name="Xue C.L."/>
            <person name="Brindley P.J."/>
            <person name="McManus D.P."/>
            <person name="Yang P.Y."/>
            <person name="Feng Z."/>
            <person name="Chen Z."/>
            <person name="Han Z.G."/>
        </authorList>
    </citation>
    <scope>NUCLEOTIDE SEQUENCE</scope>
</reference>
<evidence type="ECO:0000259" key="1">
    <source>
        <dbReference type="PROSITE" id="PS50994"/>
    </source>
</evidence>
<evidence type="ECO:0000313" key="2">
    <source>
        <dbReference type="EMBL" id="AAX26412.2"/>
    </source>
</evidence>
<dbReference type="SUPFAM" id="SSF48439">
    <property type="entry name" value="Protein prenylyltransferase"/>
    <property type="match status" value="1"/>
</dbReference>
<dbReference type="PANTHER" id="PTHR38681">
    <property type="entry name" value="RETROVIRUS-RELATED POL POLYPROTEIN FROM TRANSPOSON 412-LIKE PROTEIN-RELATED"/>
    <property type="match status" value="1"/>
</dbReference>
<accession>Q5C1R3</accession>
<dbReference type="EMBL" id="AY810523">
    <property type="protein sequence ID" value="AAX26412.2"/>
    <property type="molecule type" value="mRNA"/>
</dbReference>
<sequence length="179" mass="20241">FTYIDKFTRFPIAAVAITDITAETVVKVFMQNWVTTFGTPITITTDRGAQFESELFNDFGKLLGSKRIRCTAYHPQANGMVERFHRQLKAALISNLNPNQWTELLPLVMSVIRIAVKTDSQCSAAELVFVTTLRLPDLLNCLLLIAPDTTTFWNYKRQSLQVNKLSSSCEIKIHSVNPK</sequence>
<dbReference type="InterPro" id="IPR012337">
    <property type="entry name" value="RNaseH-like_sf"/>
</dbReference>
<proteinExistence type="evidence at transcript level"/>
<feature type="domain" description="Integrase catalytic" evidence="1">
    <location>
        <begin position="1"/>
        <end position="92"/>
    </location>
</feature>
<name>Q5C1R3_SCHJA</name>
<dbReference type="PROSITE" id="PS50994">
    <property type="entry name" value="INTEGRASE"/>
    <property type="match status" value="1"/>
</dbReference>
<organism evidence="2">
    <name type="scientific">Schistosoma japonicum</name>
    <name type="common">Blood fluke</name>
    <dbReference type="NCBI Taxonomy" id="6182"/>
    <lineage>
        <taxon>Eukaryota</taxon>
        <taxon>Metazoa</taxon>
        <taxon>Spiralia</taxon>
        <taxon>Lophotrochozoa</taxon>
        <taxon>Platyhelminthes</taxon>
        <taxon>Trematoda</taxon>
        <taxon>Digenea</taxon>
        <taxon>Strigeidida</taxon>
        <taxon>Schistosomatoidea</taxon>
        <taxon>Schistosomatidae</taxon>
        <taxon>Schistosoma</taxon>
    </lineage>
</organism>
<dbReference type="Pfam" id="PF00665">
    <property type="entry name" value="rve"/>
    <property type="match status" value="1"/>
</dbReference>
<dbReference type="InterPro" id="IPR036397">
    <property type="entry name" value="RNaseH_sf"/>
</dbReference>
<dbReference type="SUPFAM" id="SSF53098">
    <property type="entry name" value="Ribonuclease H-like"/>
    <property type="match status" value="1"/>
</dbReference>